<keyword evidence="7" id="KW-1185">Reference proteome</keyword>
<evidence type="ECO:0000256" key="3">
    <source>
        <dbReference type="ARBA" id="ARBA00023004"/>
    </source>
</evidence>
<organism evidence="6 7">
    <name type="scientific">Novosphingobium humi</name>
    <dbReference type="NCBI Taxonomy" id="2282397"/>
    <lineage>
        <taxon>Bacteria</taxon>
        <taxon>Pseudomonadati</taxon>
        <taxon>Pseudomonadota</taxon>
        <taxon>Alphaproteobacteria</taxon>
        <taxon>Sphingomonadales</taxon>
        <taxon>Sphingomonadaceae</taxon>
        <taxon>Novosphingobium</taxon>
    </lineage>
</organism>
<proteinExistence type="predicted"/>
<geneLocation type="plasmid" evidence="6 7">
    <name>unnamed1</name>
</geneLocation>
<keyword evidence="2" id="KW-0479">Metal-binding</keyword>
<dbReference type="Gene3D" id="1.10.760.10">
    <property type="entry name" value="Cytochrome c-like domain"/>
    <property type="match status" value="1"/>
</dbReference>
<feature type="domain" description="Cytochrome c" evidence="5">
    <location>
        <begin position="32"/>
        <end position="92"/>
    </location>
</feature>
<reference evidence="6 7" key="1">
    <citation type="submission" date="2023-02" db="EMBL/GenBank/DDBJ databases">
        <title>Genome sequence of Novosphingobium humi KACC 19094.</title>
        <authorList>
            <person name="Kim S."/>
            <person name="Heo J."/>
            <person name="Kwon S.-W."/>
        </authorList>
    </citation>
    <scope>NUCLEOTIDE SEQUENCE [LARGE SCALE GENOMIC DNA]</scope>
    <source>
        <strain evidence="6 7">KACC 19094</strain>
        <plasmid evidence="6 7">unnamed1</plasmid>
    </source>
</reference>
<evidence type="ECO:0000256" key="2">
    <source>
        <dbReference type="ARBA" id="ARBA00022723"/>
    </source>
</evidence>
<dbReference type="EMBL" id="CP117418">
    <property type="protein sequence ID" value="WCT79635.1"/>
    <property type="molecule type" value="Genomic_DNA"/>
</dbReference>
<dbReference type="Pfam" id="PF13442">
    <property type="entry name" value="Cytochrome_CBB3"/>
    <property type="match status" value="1"/>
</dbReference>
<evidence type="ECO:0000313" key="7">
    <source>
        <dbReference type="Proteomes" id="UP001218231"/>
    </source>
</evidence>
<keyword evidence="1" id="KW-0349">Heme</keyword>
<keyword evidence="4" id="KW-0732">Signal</keyword>
<evidence type="ECO:0000313" key="6">
    <source>
        <dbReference type="EMBL" id="WCT79635.1"/>
    </source>
</evidence>
<dbReference type="SUPFAM" id="SSF46626">
    <property type="entry name" value="Cytochrome c"/>
    <property type="match status" value="1"/>
</dbReference>
<keyword evidence="3" id="KW-0408">Iron</keyword>
<accession>A0ABY7U3G5</accession>
<protein>
    <submittedName>
        <fullName evidence="6">Cytochrome c</fullName>
    </submittedName>
</protein>
<dbReference type="Proteomes" id="UP001218231">
    <property type="component" value="Plasmid unnamed1"/>
</dbReference>
<sequence length="110" mass="11692">MKFRSLALVALLSLGAAPAVHASPDGVWRGSNEAWEKVCARCHLSGVGPELRGRQLPPEYIKQVVRHGFLAMPAFPHGAIDDATLDGVALYVSKSRLNAPAKPAAPAKKL</sequence>
<evidence type="ECO:0000256" key="4">
    <source>
        <dbReference type="SAM" id="SignalP"/>
    </source>
</evidence>
<dbReference type="InterPro" id="IPR009056">
    <property type="entry name" value="Cyt_c-like_dom"/>
</dbReference>
<name>A0ABY7U3G5_9SPHN</name>
<dbReference type="RefSeq" id="WP_273619906.1">
    <property type="nucleotide sequence ID" value="NZ_CP103869.1"/>
</dbReference>
<evidence type="ECO:0000256" key="1">
    <source>
        <dbReference type="ARBA" id="ARBA00022617"/>
    </source>
</evidence>
<evidence type="ECO:0000259" key="5">
    <source>
        <dbReference type="Pfam" id="PF13442"/>
    </source>
</evidence>
<feature type="chain" id="PRO_5047430648" evidence="4">
    <location>
        <begin position="23"/>
        <end position="110"/>
    </location>
</feature>
<feature type="signal peptide" evidence="4">
    <location>
        <begin position="1"/>
        <end position="22"/>
    </location>
</feature>
<gene>
    <name evidence="6" type="ORF">PQ457_16350</name>
</gene>
<keyword evidence="6" id="KW-0614">Plasmid</keyword>
<dbReference type="InterPro" id="IPR036909">
    <property type="entry name" value="Cyt_c-like_dom_sf"/>
</dbReference>